<protein>
    <submittedName>
        <fullName evidence="2">Uncharacterized protein</fullName>
    </submittedName>
</protein>
<accession>A0AAV2EQU1</accession>
<keyword evidence="3" id="KW-1185">Reference proteome</keyword>
<dbReference type="EMBL" id="OZ034818">
    <property type="protein sequence ID" value="CAL1388301.1"/>
    <property type="molecule type" value="Genomic_DNA"/>
</dbReference>
<evidence type="ECO:0000313" key="3">
    <source>
        <dbReference type="Proteomes" id="UP001497516"/>
    </source>
</evidence>
<sequence>MTARELTAMDAGDEEGRGGEEGKMIVVAGDGNGAKFRREVSEGSKKGSCHRQSRVLPAAVECVQGIHTPSG</sequence>
<feature type="region of interest" description="Disordered" evidence="1">
    <location>
        <begin position="1"/>
        <end position="22"/>
    </location>
</feature>
<gene>
    <name evidence="2" type="ORF">LTRI10_LOCUS29235</name>
</gene>
<reference evidence="2 3" key="1">
    <citation type="submission" date="2024-04" db="EMBL/GenBank/DDBJ databases">
        <authorList>
            <person name="Fracassetti M."/>
        </authorList>
    </citation>
    <scope>NUCLEOTIDE SEQUENCE [LARGE SCALE GENOMIC DNA]</scope>
</reference>
<organism evidence="2 3">
    <name type="scientific">Linum trigynum</name>
    <dbReference type="NCBI Taxonomy" id="586398"/>
    <lineage>
        <taxon>Eukaryota</taxon>
        <taxon>Viridiplantae</taxon>
        <taxon>Streptophyta</taxon>
        <taxon>Embryophyta</taxon>
        <taxon>Tracheophyta</taxon>
        <taxon>Spermatophyta</taxon>
        <taxon>Magnoliopsida</taxon>
        <taxon>eudicotyledons</taxon>
        <taxon>Gunneridae</taxon>
        <taxon>Pentapetalae</taxon>
        <taxon>rosids</taxon>
        <taxon>fabids</taxon>
        <taxon>Malpighiales</taxon>
        <taxon>Linaceae</taxon>
        <taxon>Linum</taxon>
    </lineage>
</organism>
<dbReference type="AlphaFoldDB" id="A0AAV2EQU1"/>
<proteinExistence type="predicted"/>
<evidence type="ECO:0000313" key="2">
    <source>
        <dbReference type="EMBL" id="CAL1388301.1"/>
    </source>
</evidence>
<name>A0AAV2EQU1_9ROSI</name>
<evidence type="ECO:0000256" key="1">
    <source>
        <dbReference type="SAM" id="MobiDB-lite"/>
    </source>
</evidence>
<dbReference type="Proteomes" id="UP001497516">
    <property type="component" value="Chromosome 5"/>
</dbReference>